<dbReference type="PROSITE" id="PS01358">
    <property type="entry name" value="ZF_RANBP2_1"/>
    <property type="match status" value="1"/>
</dbReference>
<comment type="caution">
    <text evidence="7">The sequence shown here is derived from an EMBL/GenBank/DDBJ whole genome shotgun (WGS) entry which is preliminary data.</text>
</comment>
<evidence type="ECO:0000256" key="2">
    <source>
        <dbReference type="ARBA" id="ARBA00022771"/>
    </source>
</evidence>
<feature type="region of interest" description="Disordered" evidence="5">
    <location>
        <begin position="52"/>
        <end position="82"/>
    </location>
</feature>
<evidence type="ECO:0000256" key="4">
    <source>
        <dbReference type="PROSITE-ProRule" id="PRU00322"/>
    </source>
</evidence>
<keyword evidence="1" id="KW-0479">Metal-binding</keyword>
<evidence type="ECO:0000256" key="5">
    <source>
        <dbReference type="SAM" id="MobiDB-lite"/>
    </source>
</evidence>
<feature type="compositionally biased region" description="Low complexity" evidence="5">
    <location>
        <begin position="623"/>
        <end position="637"/>
    </location>
</feature>
<proteinExistence type="predicted"/>
<feature type="compositionally biased region" description="Basic and acidic residues" evidence="5">
    <location>
        <begin position="593"/>
        <end position="606"/>
    </location>
</feature>
<feature type="compositionally biased region" description="Acidic residues" evidence="5">
    <location>
        <begin position="416"/>
        <end position="426"/>
    </location>
</feature>
<feature type="compositionally biased region" description="Basic and acidic residues" evidence="5">
    <location>
        <begin position="653"/>
        <end position="666"/>
    </location>
</feature>
<reference evidence="7" key="1">
    <citation type="journal article" date="2020" name="bioRxiv">
        <title>Comparative genomics of Chlamydomonas.</title>
        <authorList>
            <person name="Craig R.J."/>
            <person name="Hasan A.R."/>
            <person name="Ness R.W."/>
            <person name="Keightley P.D."/>
        </authorList>
    </citation>
    <scope>NUCLEOTIDE SEQUENCE</scope>
    <source>
        <strain evidence="7">CCAP 11/173</strain>
    </source>
</reference>
<evidence type="ECO:0000313" key="8">
    <source>
        <dbReference type="Proteomes" id="UP000613740"/>
    </source>
</evidence>
<feature type="region of interest" description="Disordered" evidence="5">
    <location>
        <begin position="342"/>
        <end position="361"/>
    </location>
</feature>
<evidence type="ECO:0000256" key="1">
    <source>
        <dbReference type="ARBA" id="ARBA00022723"/>
    </source>
</evidence>
<evidence type="ECO:0000259" key="6">
    <source>
        <dbReference type="PROSITE" id="PS50199"/>
    </source>
</evidence>
<feature type="region of interest" description="Disordered" evidence="5">
    <location>
        <begin position="393"/>
        <end position="723"/>
    </location>
</feature>
<feature type="compositionally biased region" description="Gly residues" evidence="5">
    <location>
        <begin position="521"/>
        <end position="532"/>
    </location>
</feature>
<dbReference type="Proteomes" id="UP000613740">
    <property type="component" value="Unassembled WGS sequence"/>
</dbReference>
<dbReference type="Gene3D" id="4.10.1060.10">
    <property type="entry name" value="Zinc finger, RanBP2-type"/>
    <property type="match status" value="1"/>
</dbReference>
<dbReference type="EMBL" id="JAEHOD010000017">
    <property type="protein sequence ID" value="KAG2448633.1"/>
    <property type="molecule type" value="Genomic_DNA"/>
</dbReference>
<accession>A0A835WJ71</accession>
<name>A0A835WJ71_9CHLO</name>
<organism evidence="7 8">
    <name type="scientific">Chlamydomonas schloesseri</name>
    <dbReference type="NCBI Taxonomy" id="2026947"/>
    <lineage>
        <taxon>Eukaryota</taxon>
        <taxon>Viridiplantae</taxon>
        <taxon>Chlorophyta</taxon>
        <taxon>core chlorophytes</taxon>
        <taxon>Chlorophyceae</taxon>
        <taxon>CS clade</taxon>
        <taxon>Chlamydomonadales</taxon>
        <taxon>Chlamydomonadaceae</taxon>
        <taxon>Chlamydomonas</taxon>
    </lineage>
</organism>
<dbReference type="SUPFAM" id="SSF90209">
    <property type="entry name" value="Ran binding protein zinc finger-like"/>
    <property type="match status" value="1"/>
</dbReference>
<gene>
    <name evidence="7" type="ORF">HYH02_006521</name>
</gene>
<dbReference type="OrthoDB" id="549419at2759"/>
<sequence length="723" mass="76090">MLGHSSLGQLRHGANYSLRLAPPVSFVAGRALLATSGHRQLCFASAAASSAHAPSSGDSEPAAHPPPLTASETPAATASASLRAETGASNLELWHALLRVLHEQGDFEDPDTPVDELLDEHDDVKAALLSFARRRPDILFSLPEDKLSGLAAVEPLPRDKPDRKLRNAARRLAETYARSRIRLGAGALREHASFQDAMRVLWDWAEAAPGRVEAAAPGLGGLVKELLVRVTAAASSEPAAEAMARAAELEAEMGTPSAAALAERAATELTPEQRRRAKEAEAAARKHQQRLRRAAANGNVVEAGDWFCGECGAANYSDRRRCFRCDYSSEARSNTVVSQDDIRELYGSRPPRRRKPRGVVEAAATADADSMYGAQAAAAAAAAADVAAGAAQAAAPSRSAKPGRDAAPGRRGPTQLEEDADHDDAADAPRAVRRGAQKPWERRQQDGDRPPRPQGRPGLRWRADAEDEAGGGEVEGRRGRSRRVDAEEEAAADGEEAGPGTTEARHTPAYRRNMRDFYGSNGAGSSGSGSGRQQGFRGRDRDADVDGGELGGSRAGSSRRKGWLHEVEEDGGGEGGGTSAGARRVRGGALGRDAWEPRTRGGRAEEATGDGGGDLSWEEWESPKPASKPAAAAAPAPSRGPRSQGQEEAAPAEAREQRSAGRGWKEEEGEEDVRRVGRPSRGGRGGGGGRGRGGRGESSRGSAGAGRRSWVEPPPIGGRRAAN</sequence>
<feature type="compositionally biased region" description="Basic and acidic residues" evidence="5">
    <location>
        <begin position="439"/>
        <end position="451"/>
    </location>
</feature>
<dbReference type="InterPro" id="IPR001876">
    <property type="entry name" value="Znf_RanBP2"/>
</dbReference>
<feature type="compositionally biased region" description="Acidic residues" evidence="5">
    <location>
        <begin position="486"/>
        <end position="496"/>
    </location>
</feature>
<dbReference type="PROSITE" id="PS50199">
    <property type="entry name" value="ZF_RANBP2_2"/>
    <property type="match status" value="1"/>
</dbReference>
<feature type="compositionally biased region" description="Low complexity" evidence="5">
    <location>
        <begin position="69"/>
        <end position="82"/>
    </location>
</feature>
<dbReference type="GO" id="GO:0008270">
    <property type="term" value="F:zinc ion binding"/>
    <property type="evidence" value="ECO:0007669"/>
    <property type="project" value="UniProtKB-KW"/>
</dbReference>
<evidence type="ECO:0000313" key="7">
    <source>
        <dbReference type="EMBL" id="KAG2448633.1"/>
    </source>
</evidence>
<feature type="compositionally biased region" description="Gly residues" evidence="5">
    <location>
        <begin position="680"/>
        <end position="691"/>
    </location>
</feature>
<feature type="compositionally biased region" description="Low complexity" evidence="5">
    <location>
        <begin position="699"/>
        <end position="708"/>
    </location>
</feature>
<dbReference type="AlphaFoldDB" id="A0A835WJ71"/>
<keyword evidence="3" id="KW-0862">Zinc</keyword>
<dbReference type="SMART" id="SM00547">
    <property type="entry name" value="ZnF_RBZ"/>
    <property type="match status" value="1"/>
</dbReference>
<keyword evidence="2 4" id="KW-0863">Zinc-finger</keyword>
<dbReference type="InterPro" id="IPR036443">
    <property type="entry name" value="Znf_RanBP2_sf"/>
</dbReference>
<feature type="domain" description="RanBP2-type" evidence="6">
    <location>
        <begin position="302"/>
        <end position="331"/>
    </location>
</feature>
<evidence type="ECO:0000256" key="3">
    <source>
        <dbReference type="ARBA" id="ARBA00022833"/>
    </source>
</evidence>
<keyword evidence="8" id="KW-1185">Reference proteome</keyword>
<feature type="compositionally biased region" description="Basic and acidic residues" evidence="5">
    <location>
        <begin position="474"/>
        <end position="485"/>
    </location>
</feature>
<protein>
    <recommendedName>
        <fullName evidence="6">RanBP2-type domain-containing protein</fullName>
    </recommendedName>
</protein>